<organism evidence="1 2">
    <name type="scientific">Teichococcus coralli</name>
    <dbReference type="NCBI Taxonomy" id="2545983"/>
    <lineage>
        <taxon>Bacteria</taxon>
        <taxon>Pseudomonadati</taxon>
        <taxon>Pseudomonadota</taxon>
        <taxon>Alphaproteobacteria</taxon>
        <taxon>Acetobacterales</taxon>
        <taxon>Roseomonadaceae</taxon>
        <taxon>Roseomonas</taxon>
    </lineage>
</organism>
<dbReference type="InterPro" id="IPR011049">
    <property type="entry name" value="Serralysin-like_metalloprot_C"/>
</dbReference>
<evidence type="ECO:0000313" key="1">
    <source>
        <dbReference type="EMBL" id="MXP66073.1"/>
    </source>
</evidence>
<dbReference type="PROSITE" id="PS00330">
    <property type="entry name" value="HEMOLYSIN_CALCIUM"/>
    <property type="match status" value="1"/>
</dbReference>
<protein>
    <recommendedName>
        <fullName evidence="3">Calcium-binding protein</fullName>
    </recommendedName>
</protein>
<evidence type="ECO:0008006" key="3">
    <source>
        <dbReference type="Google" id="ProtNLM"/>
    </source>
</evidence>
<dbReference type="AlphaFoldDB" id="A0A845BET5"/>
<accession>A0A845BET5</accession>
<dbReference type="SUPFAM" id="SSF51120">
    <property type="entry name" value="beta-Roll"/>
    <property type="match status" value="1"/>
</dbReference>
<name>A0A845BET5_9PROT</name>
<sequence>MAVIVGSEFADRMVAPDARADDIIYSLSGDDFVEARGGTDLIAPGPGNDRIEGGDGRDTILLSGSLGDYQLFRHDNEAIIRGPEGVDQLLDVEAVRTDISGTRDLSDVPEFSTYAYLASYPDLAEAYGATQLGLPLSINEEGAWAHFYLHGAYEGRSITFDEYNYVAANTDLIGSSMYGLSVENGPALHYLTHGRAEGRTTDFGGVAYIASYVDLINGYGNAGDAAAVDAAGARHFAQFGFQEGRQTDLFNEASYAALNPDLAAGGLVTEEQLALHWVQHGIFEGRAGAYDPVIA</sequence>
<dbReference type="InterPro" id="IPR018511">
    <property type="entry name" value="Hemolysin-typ_Ca-bd_CS"/>
</dbReference>
<gene>
    <name evidence="1" type="ORF">E0493_22265</name>
</gene>
<evidence type="ECO:0000313" key="2">
    <source>
        <dbReference type="Proteomes" id="UP000460715"/>
    </source>
</evidence>
<dbReference type="RefSeq" id="WP_160939481.1">
    <property type="nucleotide sequence ID" value="NZ_SNVJ01000041.1"/>
</dbReference>
<proteinExistence type="predicted"/>
<dbReference type="Gene3D" id="2.150.10.10">
    <property type="entry name" value="Serralysin-like metalloprotease, C-terminal"/>
    <property type="match status" value="1"/>
</dbReference>
<dbReference type="Proteomes" id="UP000460715">
    <property type="component" value="Unassembled WGS sequence"/>
</dbReference>
<comment type="caution">
    <text evidence="1">The sequence shown here is derived from an EMBL/GenBank/DDBJ whole genome shotgun (WGS) entry which is preliminary data.</text>
</comment>
<dbReference type="OrthoDB" id="7246393at2"/>
<dbReference type="EMBL" id="SNVJ01000041">
    <property type="protein sequence ID" value="MXP66073.1"/>
    <property type="molecule type" value="Genomic_DNA"/>
</dbReference>
<reference evidence="1 2" key="1">
    <citation type="submission" date="2019-03" db="EMBL/GenBank/DDBJ databases">
        <title>Roseomonas sp. a novel Roseomonas species isolated from Sea whip Gorgonian.</title>
        <authorList>
            <person name="Li F."/>
            <person name="Pan X."/>
            <person name="Huang S."/>
            <person name="Li Z."/>
            <person name="Meng B."/>
        </authorList>
    </citation>
    <scope>NUCLEOTIDE SEQUENCE [LARGE SCALE GENOMIC DNA]</scope>
    <source>
        <strain evidence="1 2">M0104</strain>
    </source>
</reference>
<keyword evidence="2" id="KW-1185">Reference proteome</keyword>